<accession>A0ACA9MDQ7</accession>
<organism evidence="1 2">
    <name type="scientific">Racocetra persica</name>
    <dbReference type="NCBI Taxonomy" id="160502"/>
    <lineage>
        <taxon>Eukaryota</taxon>
        <taxon>Fungi</taxon>
        <taxon>Fungi incertae sedis</taxon>
        <taxon>Mucoromycota</taxon>
        <taxon>Glomeromycotina</taxon>
        <taxon>Glomeromycetes</taxon>
        <taxon>Diversisporales</taxon>
        <taxon>Gigasporaceae</taxon>
        <taxon>Racocetra</taxon>
    </lineage>
</organism>
<protein>
    <submittedName>
        <fullName evidence="1">37018_t:CDS:1</fullName>
    </submittedName>
</protein>
<name>A0ACA9MDQ7_9GLOM</name>
<dbReference type="Proteomes" id="UP000789920">
    <property type="component" value="Unassembled WGS sequence"/>
</dbReference>
<proteinExistence type="predicted"/>
<sequence length="48" mass="5586">MESEKSEYVSSNGGNDLEGDEQKAFIYCRESVVIRQRKEPFLMMLNVK</sequence>
<evidence type="ECO:0000313" key="1">
    <source>
        <dbReference type="EMBL" id="CAG8582137.1"/>
    </source>
</evidence>
<dbReference type="EMBL" id="CAJVQC010007644">
    <property type="protein sequence ID" value="CAG8582137.1"/>
    <property type="molecule type" value="Genomic_DNA"/>
</dbReference>
<comment type="caution">
    <text evidence="1">The sequence shown here is derived from an EMBL/GenBank/DDBJ whole genome shotgun (WGS) entry which is preliminary data.</text>
</comment>
<evidence type="ECO:0000313" key="2">
    <source>
        <dbReference type="Proteomes" id="UP000789920"/>
    </source>
</evidence>
<reference evidence="1" key="1">
    <citation type="submission" date="2021-06" db="EMBL/GenBank/DDBJ databases">
        <authorList>
            <person name="Kallberg Y."/>
            <person name="Tangrot J."/>
            <person name="Rosling A."/>
        </authorList>
    </citation>
    <scope>NUCLEOTIDE SEQUENCE</scope>
    <source>
        <strain evidence="1">MA461A</strain>
    </source>
</reference>
<gene>
    <name evidence="1" type="ORF">RPERSI_LOCUS5189</name>
</gene>
<keyword evidence="2" id="KW-1185">Reference proteome</keyword>